<evidence type="ECO:0000313" key="2">
    <source>
        <dbReference type="EMBL" id="ARX88549.1"/>
    </source>
</evidence>
<sequence>MTAINEAATGVRHVRSGAGRSLWVVGDTYTIKAGGDSTNGAFALLEASVPPGGGPPPHVHGREDEAFYLLDGELEVLAGRTTTRARVGDFLYLPRGIVHGFTNPGVTPARMLILTAPAGFERFFVEAGVPARPGEQAPPLDPSDFARLAELTRAYGAHIEGPAGGPPTAQETT</sequence>
<reference evidence="2 3" key="1">
    <citation type="submission" date="2017-05" db="EMBL/GenBank/DDBJ databases">
        <title>Streptomyces alboflavus Genome sequencing and assembly.</title>
        <authorList>
            <person name="Wang Y."/>
            <person name="Du B."/>
            <person name="Ding Y."/>
            <person name="Liu H."/>
            <person name="Hou Q."/>
            <person name="Liu K."/>
            <person name="Wang C."/>
            <person name="Yao L."/>
        </authorList>
    </citation>
    <scope>NUCLEOTIDE SEQUENCE [LARGE SCALE GENOMIC DNA]</scope>
    <source>
        <strain evidence="2 3">MDJK44</strain>
    </source>
</reference>
<dbReference type="EMBL" id="CP021748">
    <property type="protein sequence ID" value="ARX88549.1"/>
    <property type="molecule type" value="Genomic_DNA"/>
</dbReference>
<dbReference type="PANTHER" id="PTHR36440:SF1">
    <property type="entry name" value="PUTATIVE (AFU_ORTHOLOGUE AFUA_8G07350)-RELATED"/>
    <property type="match status" value="1"/>
</dbReference>
<dbReference type="Proteomes" id="UP000195880">
    <property type="component" value="Chromosome"/>
</dbReference>
<dbReference type="InterPro" id="IPR014710">
    <property type="entry name" value="RmlC-like_jellyroll"/>
</dbReference>
<dbReference type="Pfam" id="PF07883">
    <property type="entry name" value="Cupin_2"/>
    <property type="match status" value="1"/>
</dbReference>
<dbReference type="KEGG" id="salf:SMD44_08036"/>
<name>A0A1Z1WQ65_9ACTN</name>
<dbReference type="eggNOG" id="COG0662">
    <property type="taxonomic scope" value="Bacteria"/>
</dbReference>
<dbReference type="STRING" id="67267.GCA_000716675_01718"/>
<dbReference type="AlphaFoldDB" id="A0A1Z1WQ65"/>
<evidence type="ECO:0000259" key="1">
    <source>
        <dbReference type="SMART" id="SM00835"/>
    </source>
</evidence>
<dbReference type="RefSeq" id="WP_087886923.1">
    <property type="nucleotide sequence ID" value="NZ_CP021748.1"/>
</dbReference>
<dbReference type="InterPro" id="IPR013096">
    <property type="entry name" value="Cupin_2"/>
</dbReference>
<dbReference type="InterPro" id="IPR006045">
    <property type="entry name" value="Cupin_1"/>
</dbReference>
<proteinExistence type="predicted"/>
<feature type="domain" description="Cupin type-1" evidence="1">
    <location>
        <begin position="6"/>
        <end position="138"/>
    </location>
</feature>
<protein>
    <submittedName>
        <fullName evidence="2">Cupin</fullName>
    </submittedName>
</protein>
<dbReference type="InterPro" id="IPR053146">
    <property type="entry name" value="QDO-like"/>
</dbReference>
<accession>A0A1Z1WQ65</accession>
<dbReference type="Gene3D" id="2.60.120.10">
    <property type="entry name" value="Jelly Rolls"/>
    <property type="match status" value="1"/>
</dbReference>
<dbReference type="PANTHER" id="PTHR36440">
    <property type="entry name" value="PUTATIVE (AFU_ORTHOLOGUE AFUA_8G07350)-RELATED"/>
    <property type="match status" value="1"/>
</dbReference>
<dbReference type="OrthoDB" id="9791637at2"/>
<dbReference type="SUPFAM" id="SSF51182">
    <property type="entry name" value="RmlC-like cupins"/>
    <property type="match status" value="1"/>
</dbReference>
<organism evidence="2 3">
    <name type="scientific">Streptomyces alboflavus</name>
    <dbReference type="NCBI Taxonomy" id="67267"/>
    <lineage>
        <taxon>Bacteria</taxon>
        <taxon>Bacillati</taxon>
        <taxon>Actinomycetota</taxon>
        <taxon>Actinomycetes</taxon>
        <taxon>Kitasatosporales</taxon>
        <taxon>Streptomycetaceae</taxon>
        <taxon>Streptomyces</taxon>
    </lineage>
</organism>
<dbReference type="InterPro" id="IPR011051">
    <property type="entry name" value="RmlC_Cupin_sf"/>
</dbReference>
<evidence type="ECO:0000313" key="3">
    <source>
        <dbReference type="Proteomes" id="UP000195880"/>
    </source>
</evidence>
<dbReference type="SMART" id="SM00835">
    <property type="entry name" value="Cupin_1"/>
    <property type="match status" value="1"/>
</dbReference>
<keyword evidence="3" id="KW-1185">Reference proteome</keyword>
<gene>
    <name evidence="2" type="ORF">SMD44_08036</name>
</gene>